<reference evidence="2" key="1">
    <citation type="submission" date="2016-10" db="EMBL/GenBank/DDBJ databases">
        <authorList>
            <person name="Varghese N."/>
            <person name="Submissions S."/>
        </authorList>
    </citation>
    <scope>NUCLEOTIDE SEQUENCE [LARGE SCALE GENOMIC DNA]</scope>
    <source>
        <strain evidence="2">DSM 27981</strain>
    </source>
</reference>
<name>A0A1I2GBD4_9BURK</name>
<sequence>MLHLEEDMRTVFFGSDFAARFRRHRAGELAREVVGIVGTVDDEALEGRVFAASRTLRYPADCELRADDVLECLDEAASQGIKVGTRFRVLEAPRRVNDGAEMEALLGSVPA</sequence>
<dbReference type="Proteomes" id="UP000199119">
    <property type="component" value="Unassembled WGS sequence"/>
</dbReference>
<gene>
    <name evidence="1" type="ORF">SAMN04489711_11464</name>
</gene>
<keyword evidence="2" id="KW-1185">Reference proteome</keyword>
<evidence type="ECO:0000313" key="1">
    <source>
        <dbReference type="EMBL" id="SFF14822.1"/>
    </source>
</evidence>
<dbReference type="AlphaFoldDB" id="A0A1I2GBD4"/>
<proteinExistence type="predicted"/>
<dbReference type="RefSeq" id="WP_092940768.1">
    <property type="nucleotide sequence ID" value="NZ_FONX01000014.1"/>
</dbReference>
<dbReference type="EMBL" id="FONX01000014">
    <property type="protein sequence ID" value="SFF14822.1"/>
    <property type="molecule type" value="Genomic_DNA"/>
</dbReference>
<organism evidence="1 2">
    <name type="scientific">Paracidovorax wautersii</name>
    <dbReference type="NCBI Taxonomy" id="1177982"/>
    <lineage>
        <taxon>Bacteria</taxon>
        <taxon>Pseudomonadati</taxon>
        <taxon>Pseudomonadota</taxon>
        <taxon>Betaproteobacteria</taxon>
        <taxon>Burkholderiales</taxon>
        <taxon>Comamonadaceae</taxon>
        <taxon>Paracidovorax</taxon>
    </lineage>
</organism>
<accession>A0A1I2GBD4</accession>
<dbReference type="STRING" id="1177982.SAMN04489711_11464"/>
<evidence type="ECO:0000313" key="2">
    <source>
        <dbReference type="Proteomes" id="UP000199119"/>
    </source>
</evidence>
<protein>
    <submittedName>
        <fullName evidence="1">Uncharacterized protein</fullName>
    </submittedName>
</protein>